<dbReference type="InterPro" id="IPR047047">
    <property type="entry name" value="GST_Omega-like_C"/>
</dbReference>
<dbReference type="SFLD" id="SFLDS00019">
    <property type="entry name" value="Glutathione_Transferase_(cytos"/>
    <property type="match status" value="1"/>
</dbReference>
<dbReference type="PANTHER" id="PTHR32419">
    <property type="entry name" value="GLUTATHIONYL-HYDROQUINONE REDUCTASE"/>
    <property type="match status" value="1"/>
</dbReference>
<feature type="site" description="Lowers pKa of active site Cys" evidence="3">
    <location>
        <position position="250"/>
    </location>
</feature>
<dbReference type="SFLD" id="SFLDG01148">
    <property type="entry name" value="Xi_(cytGST)"/>
    <property type="match status" value="1"/>
</dbReference>
<reference evidence="5 6" key="1">
    <citation type="submission" date="2017-08" db="EMBL/GenBank/DDBJ databases">
        <title>The complete genome sequence of Nocardiopsis gilva YIM 90087.</title>
        <authorList>
            <person name="Yin M."/>
            <person name="Tang S."/>
        </authorList>
    </citation>
    <scope>NUCLEOTIDE SEQUENCE [LARGE SCALE GENOMIC DNA]</scope>
    <source>
        <strain evidence="5 6">YIM 90087</strain>
    </source>
</reference>
<dbReference type="OrthoDB" id="9769158at2"/>
<dbReference type="Pfam" id="PF13410">
    <property type="entry name" value="GST_C_2"/>
    <property type="match status" value="1"/>
</dbReference>
<proteinExistence type="predicted"/>
<dbReference type="PANTHER" id="PTHR32419:SF6">
    <property type="entry name" value="GLUTATHIONE S-TRANSFERASE OMEGA-LIKE 1-RELATED"/>
    <property type="match status" value="1"/>
</dbReference>
<dbReference type="InterPro" id="IPR004045">
    <property type="entry name" value="Glutathione_S-Trfase_N"/>
</dbReference>
<evidence type="ECO:0000256" key="2">
    <source>
        <dbReference type="PIRSR" id="PIRSR015753-2"/>
    </source>
</evidence>
<organism evidence="5 6">
    <name type="scientific">Nocardiopsis gilva YIM 90087</name>
    <dbReference type="NCBI Taxonomy" id="1235441"/>
    <lineage>
        <taxon>Bacteria</taxon>
        <taxon>Bacillati</taxon>
        <taxon>Actinomycetota</taxon>
        <taxon>Actinomycetes</taxon>
        <taxon>Streptosporangiales</taxon>
        <taxon>Nocardiopsidaceae</taxon>
        <taxon>Nocardiopsis</taxon>
    </lineage>
</organism>
<accession>A0A223S8A5</accession>
<dbReference type="Proteomes" id="UP000215005">
    <property type="component" value="Chromosome"/>
</dbReference>
<feature type="active site" description="Nucleophile" evidence="1">
    <location>
        <position position="61"/>
    </location>
</feature>
<sequence>MKTITTASPVDFDAYGDYGTSMTSSKAAAFERPPYTFRGRIGSNRFPAEAHRYHLYASYACPWAQRALIVRKLKGLEDVISVGIVDPIRDGRGWAFREGPGHGPDTVGHFALLRDVYESSRPGYDGHVSVPVLWDTFTRRIVSNNFPDITMDFNTCFNAWARNRVELYPPGMRSDIDTLNRRIYSTVNNGVYRCGFAPTQAAYDTAVSELFATLDDLEERLSSRRYLFGDHITEADVRLWVTLVRFDVVYVTHFKTNVRRLVDYPHLWGYTRDLYSEPAFRETTDFDHIKRHYYVTHSQLNPRRIVPAGPLLDFSAPHDRAHLSERDPHAQLIRPGDIVSPRQGG</sequence>
<dbReference type="SUPFAM" id="SSF47616">
    <property type="entry name" value="GST C-terminal domain-like"/>
    <property type="match status" value="1"/>
</dbReference>
<dbReference type="EMBL" id="CP022753">
    <property type="protein sequence ID" value="ASU84350.1"/>
    <property type="molecule type" value="Genomic_DNA"/>
</dbReference>
<feature type="domain" description="GST C-terminal" evidence="4">
    <location>
        <begin position="158"/>
        <end position="293"/>
    </location>
</feature>
<dbReference type="PIRSF" id="PIRSF015753">
    <property type="entry name" value="GST"/>
    <property type="match status" value="1"/>
</dbReference>
<gene>
    <name evidence="5" type="ORF">CDO52_17470</name>
</gene>
<dbReference type="InterPro" id="IPR040079">
    <property type="entry name" value="Glutathione_S-Trfase"/>
</dbReference>
<dbReference type="Gene3D" id="3.40.30.10">
    <property type="entry name" value="Glutaredoxin"/>
    <property type="match status" value="1"/>
</dbReference>
<dbReference type="KEGG" id="ngv:CDO52_17470"/>
<evidence type="ECO:0000256" key="3">
    <source>
        <dbReference type="PIRSR" id="PIRSR015753-3"/>
    </source>
</evidence>
<dbReference type="SUPFAM" id="SSF52833">
    <property type="entry name" value="Thioredoxin-like"/>
    <property type="match status" value="1"/>
</dbReference>
<evidence type="ECO:0000259" key="4">
    <source>
        <dbReference type="PROSITE" id="PS50405"/>
    </source>
</evidence>
<dbReference type="InterPro" id="IPR036249">
    <property type="entry name" value="Thioredoxin-like_sf"/>
</dbReference>
<dbReference type="InterPro" id="IPR016639">
    <property type="entry name" value="GST_Omega/GSH"/>
</dbReference>
<dbReference type="InterPro" id="IPR010987">
    <property type="entry name" value="Glutathione-S-Trfase_C-like"/>
</dbReference>
<dbReference type="RefSeq" id="WP_094932537.1">
    <property type="nucleotide sequence ID" value="NZ_CP022753.1"/>
</dbReference>
<dbReference type="Pfam" id="PF13409">
    <property type="entry name" value="GST_N_2"/>
    <property type="match status" value="1"/>
</dbReference>
<dbReference type="AlphaFoldDB" id="A0A223S8A5"/>
<dbReference type="PROSITE" id="PS50405">
    <property type="entry name" value="GST_CTER"/>
    <property type="match status" value="1"/>
</dbReference>
<feature type="site" description="Lowers pKa of active site Cys" evidence="3">
    <location>
        <position position="293"/>
    </location>
</feature>
<keyword evidence="6" id="KW-1185">Reference proteome</keyword>
<dbReference type="SFLD" id="SFLDG01206">
    <property type="entry name" value="Xi.1"/>
    <property type="match status" value="1"/>
</dbReference>
<feature type="active site" description="Proton donor/acceptor" evidence="1">
    <location>
        <position position="192"/>
    </location>
</feature>
<dbReference type="GO" id="GO:0004364">
    <property type="term" value="F:glutathione transferase activity"/>
    <property type="evidence" value="ECO:0007669"/>
    <property type="project" value="InterPro"/>
</dbReference>
<feature type="binding site" evidence="2">
    <location>
        <position position="94"/>
    </location>
    <ligand>
        <name>glutathione</name>
        <dbReference type="ChEBI" id="CHEBI:57925"/>
    </ligand>
</feature>
<dbReference type="InterPro" id="IPR036282">
    <property type="entry name" value="Glutathione-S-Trfase_C_sf"/>
</dbReference>
<dbReference type="Gene3D" id="1.20.1050.10">
    <property type="match status" value="1"/>
</dbReference>
<name>A0A223S8A5_9ACTN</name>
<dbReference type="CDD" id="cd03190">
    <property type="entry name" value="GST_C_Omega_like"/>
    <property type="match status" value="1"/>
</dbReference>
<dbReference type="GO" id="GO:0005737">
    <property type="term" value="C:cytoplasm"/>
    <property type="evidence" value="ECO:0007669"/>
    <property type="project" value="TreeGrafter"/>
</dbReference>
<protein>
    <submittedName>
        <fullName evidence="5">Glutathione-dependent reductase</fullName>
    </submittedName>
</protein>
<evidence type="ECO:0000313" key="6">
    <source>
        <dbReference type="Proteomes" id="UP000215005"/>
    </source>
</evidence>
<evidence type="ECO:0000313" key="5">
    <source>
        <dbReference type="EMBL" id="ASU84350.1"/>
    </source>
</evidence>
<evidence type="ECO:0000256" key="1">
    <source>
        <dbReference type="PIRSR" id="PIRSR015753-1"/>
    </source>
</evidence>